<dbReference type="SUPFAM" id="SSF54637">
    <property type="entry name" value="Thioesterase/thiol ester dehydrase-isomerase"/>
    <property type="match status" value="1"/>
</dbReference>
<comment type="caution">
    <text evidence="5">The sequence shown here is derived from an EMBL/GenBank/DDBJ whole genome shotgun (WGS) entry which is preliminary data.</text>
</comment>
<evidence type="ECO:0000256" key="3">
    <source>
        <dbReference type="PROSITE-ProRule" id="PRU01106"/>
    </source>
</evidence>
<dbReference type="InterPro" id="IPR029069">
    <property type="entry name" value="HotDog_dom_sf"/>
</dbReference>
<sequence>MRFHTRKWIKPEDLNANCTLFGGRLLAWITEEAALYSIIQLENPKIVLKYMSEINFISAPAQGDIVEIGIEAVRFGKSSITLKCEARNKMSHETIATVDQLILVNLGADGKPKAHGKTRVEFVKDRLASKDQD</sequence>
<accession>A0ABT1AUJ5</accession>
<dbReference type="Pfam" id="PF03061">
    <property type="entry name" value="4HBT"/>
    <property type="match status" value="1"/>
</dbReference>
<evidence type="ECO:0000313" key="5">
    <source>
        <dbReference type="EMBL" id="MCO5723551.1"/>
    </source>
</evidence>
<keyword evidence="2 3" id="KW-0378">Hydrolase</keyword>
<evidence type="ECO:0000313" key="6">
    <source>
        <dbReference type="Proteomes" id="UP001206312"/>
    </source>
</evidence>
<proteinExistence type="inferred from homology"/>
<protein>
    <submittedName>
        <fullName evidence="5">Acyl-CoA thioesterase</fullName>
    </submittedName>
</protein>
<organism evidence="5 6">
    <name type="scientific">Robiginitalea marina</name>
    <dbReference type="NCBI Taxonomy" id="2954105"/>
    <lineage>
        <taxon>Bacteria</taxon>
        <taxon>Pseudomonadati</taxon>
        <taxon>Bacteroidota</taxon>
        <taxon>Flavobacteriia</taxon>
        <taxon>Flavobacteriales</taxon>
        <taxon>Flavobacteriaceae</taxon>
        <taxon>Robiginitalea</taxon>
    </lineage>
</organism>
<reference evidence="5 6" key="1">
    <citation type="submission" date="2022-06" db="EMBL/GenBank/DDBJ databases">
        <authorList>
            <person name="Xuan X."/>
        </authorList>
    </citation>
    <scope>NUCLEOTIDE SEQUENCE [LARGE SCALE GENOMIC DNA]</scope>
    <source>
        <strain evidence="5 6">2V75</strain>
    </source>
</reference>
<dbReference type="Gene3D" id="3.10.129.10">
    <property type="entry name" value="Hotdog Thioesterase"/>
    <property type="match status" value="1"/>
</dbReference>
<dbReference type="PROSITE" id="PS51770">
    <property type="entry name" value="HOTDOG_ACOT"/>
    <property type="match status" value="1"/>
</dbReference>
<dbReference type="RefSeq" id="WP_252739925.1">
    <property type="nucleotide sequence ID" value="NZ_JAMXIB010000001.1"/>
</dbReference>
<dbReference type="PANTHER" id="PTHR11049:SF31">
    <property type="entry name" value="HOTDOG ACOT-TYPE DOMAIN-CONTAINING PROTEIN"/>
    <property type="match status" value="1"/>
</dbReference>
<dbReference type="EMBL" id="JAMXIB010000001">
    <property type="protein sequence ID" value="MCO5723551.1"/>
    <property type="molecule type" value="Genomic_DNA"/>
</dbReference>
<name>A0ABT1AUJ5_9FLAO</name>
<dbReference type="InterPro" id="IPR040170">
    <property type="entry name" value="Cytosol_ACT"/>
</dbReference>
<feature type="domain" description="HotDog ACOT-type" evidence="4">
    <location>
        <begin position="1"/>
        <end position="109"/>
    </location>
</feature>
<gene>
    <name evidence="5" type="ORF">NG653_01700</name>
</gene>
<dbReference type="PANTHER" id="PTHR11049">
    <property type="entry name" value="ACYL COENZYME A THIOESTER HYDROLASE"/>
    <property type="match status" value="1"/>
</dbReference>
<evidence type="ECO:0000256" key="2">
    <source>
        <dbReference type="ARBA" id="ARBA00022801"/>
    </source>
</evidence>
<comment type="similarity">
    <text evidence="1">Belongs to the acyl coenzyme A hydrolase family.</text>
</comment>
<keyword evidence="6" id="KW-1185">Reference proteome</keyword>
<dbReference type="CDD" id="cd03442">
    <property type="entry name" value="BFIT_BACH"/>
    <property type="match status" value="1"/>
</dbReference>
<evidence type="ECO:0000259" key="4">
    <source>
        <dbReference type="PROSITE" id="PS51770"/>
    </source>
</evidence>
<dbReference type="Proteomes" id="UP001206312">
    <property type="component" value="Unassembled WGS sequence"/>
</dbReference>
<dbReference type="InterPro" id="IPR033120">
    <property type="entry name" value="HOTDOG_ACOT"/>
</dbReference>
<evidence type="ECO:0000256" key="1">
    <source>
        <dbReference type="ARBA" id="ARBA00010458"/>
    </source>
</evidence>
<dbReference type="InterPro" id="IPR006683">
    <property type="entry name" value="Thioestr_dom"/>
</dbReference>